<accession>A0A4D7B026</accession>
<reference evidence="1 2" key="1">
    <citation type="submission" date="2019-04" db="EMBL/GenBank/DDBJ databases">
        <title>Phreatobacter aquaticus sp. nov.</title>
        <authorList>
            <person name="Choi A."/>
        </authorList>
    </citation>
    <scope>NUCLEOTIDE SEQUENCE [LARGE SCALE GENOMIC DNA]</scope>
    <source>
        <strain evidence="1 2">KCTC 52518</strain>
    </source>
</reference>
<sequence length="125" mass="13230">MSLAGRHASARFGVVAGAGDVRAFAASIGADPTAARLPTTYPIRWLTRPEVVALVKALSADMPMALPVHELQTVETFAALPIDTPLSIEVTATRTDAIHVTLEASVTDAGNQALVRLRSVLRLFQ</sequence>
<dbReference type="AlphaFoldDB" id="A0A4D7B026"/>
<dbReference type="KEGG" id="pstg:E8M01_18480"/>
<gene>
    <name evidence="1" type="ORF">E8M01_18480</name>
</gene>
<dbReference type="EMBL" id="CP039690">
    <property type="protein sequence ID" value="QCI66021.1"/>
    <property type="molecule type" value="Genomic_DNA"/>
</dbReference>
<organism evidence="1 2">
    <name type="scientific">Phreatobacter stygius</name>
    <dbReference type="NCBI Taxonomy" id="1940610"/>
    <lineage>
        <taxon>Bacteria</taxon>
        <taxon>Pseudomonadati</taxon>
        <taxon>Pseudomonadota</taxon>
        <taxon>Alphaproteobacteria</taxon>
        <taxon>Hyphomicrobiales</taxon>
        <taxon>Phreatobacteraceae</taxon>
        <taxon>Phreatobacter</taxon>
    </lineage>
</organism>
<evidence type="ECO:0000313" key="2">
    <source>
        <dbReference type="Proteomes" id="UP000298781"/>
    </source>
</evidence>
<name>A0A4D7B026_9HYPH</name>
<protein>
    <submittedName>
        <fullName evidence="1">Uncharacterized protein</fullName>
    </submittedName>
</protein>
<dbReference type="OrthoDB" id="8452401at2"/>
<evidence type="ECO:0000313" key="1">
    <source>
        <dbReference type="EMBL" id="QCI66021.1"/>
    </source>
</evidence>
<dbReference type="Proteomes" id="UP000298781">
    <property type="component" value="Chromosome"/>
</dbReference>
<proteinExistence type="predicted"/>
<keyword evidence="2" id="KW-1185">Reference proteome</keyword>
<dbReference type="RefSeq" id="WP_136961467.1">
    <property type="nucleotide sequence ID" value="NZ_CP039690.1"/>
</dbReference>